<dbReference type="Pfam" id="PF00331">
    <property type="entry name" value="Glyco_hydro_10"/>
    <property type="match status" value="1"/>
</dbReference>
<evidence type="ECO:0000256" key="1">
    <source>
        <dbReference type="ARBA" id="ARBA00007495"/>
    </source>
</evidence>
<dbReference type="InterPro" id="IPR017853">
    <property type="entry name" value="GH"/>
</dbReference>
<name>A0A5J9TPZ1_9POAL</name>
<comment type="caution">
    <text evidence="6">The sequence shown here is derived from an EMBL/GenBank/DDBJ whole genome shotgun (WGS) entry which is preliminary data.</text>
</comment>
<dbReference type="Gramene" id="TVU13335">
    <property type="protein sequence ID" value="TVU13335"/>
    <property type="gene ID" value="EJB05_40387"/>
</dbReference>
<evidence type="ECO:0000256" key="3">
    <source>
        <dbReference type="ARBA" id="ARBA00023277"/>
    </source>
</evidence>
<dbReference type="InterPro" id="IPR008979">
    <property type="entry name" value="Galactose-bd-like_sf"/>
</dbReference>
<keyword evidence="7" id="KW-1185">Reference proteome</keyword>
<reference evidence="6 7" key="1">
    <citation type="journal article" date="2019" name="Sci. Rep.">
        <title>A high-quality genome of Eragrostis curvula grass provides insights into Poaceae evolution and supports new strategies to enhance forage quality.</title>
        <authorList>
            <person name="Carballo J."/>
            <person name="Santos B.A.C.M."/>
            <person name="Zappacosta D."/>
            <person name="Garbus I."/>
            <person name="Selva J.P."/>
            <person name="Gallo C.A."/>
            <person name="Diaz A."/>
            <person name="Albertini E."/>
            <person name="Caccamo M."/>
            <person name="Echenique V."/>
        </authorList>
    </citation>
    <scope>NUCLEOTIDE SEQUENCE [LARGE SCALE GENOMIC DNA]</scope>
    <source>
        <strain evidence="7">cv. Victoria</strain>
        <tissue evidence="6">Leaf</tissue>
    </source>
</reference>
<dbReference type="PRINTS" id="PR00134">
    <property type="entry name" value="GLHYDRLASE10"/>
</dbReference>
<evidence type="ECO:0000259" key="5">
    <source>
        <dbReference type="PROSITE" id="PS51760"/>
    </source>
</evidence>
<comment type="similarity">
    <text evidence="1">Belongs to the glycosyl hydrolase 10 (cellulase F) family.</text>
</comment>
<keyword evidence="4" id="KW-0624">Polysaccharide degradation</keyword>
<evidence type="ECO:0000313" key="7">
    <source>
        <dbReference type="Proteomes" id="UP000324897"/>
    </source>
</evidence>
<dbReference type="InterPro" id="IPR044846">
    <property type="entry name" value="GH10"/>
</dbReference>
<dbReference type="EMBL" id="RWGY01000034">
    <property type="protein sequence ID" value="TVU13335.1"/>
    <property type="molecule type" value="Genomic_DNA"/>
</dbReference>
<evidence type="ECO:0000256" key="2">
    <source>
        <dbReference type="ARBA" id="ARBA00022801"/>
    </source>
</evidence>
<dbReference type="PANTHER" id="PTHR31490">
    <property type="entry name" value="GLYCOSYL HYDROLASE"/>
    <property type="match status" value="1"/>
</dbReference>
<keyword evidence="2" id="KW-0378">Hydrolase</keyword>
<dbReference type="Proteomes" id="UP000324897">
    <property type="component" value="Unassembled WGS sequence"/>
</dbReference>
<dbReference type="Gene3D" id="2.60.120.260">
    <property type="entry name" value="Galactose-binding domain-like"/>
    <property type="match status" value="1"/>
</dbReference>
<dbReference type="Gene3D" id="3.20.20.80">
    <property type="entry name" value="Glycosidases"/>
    <property type="match status" value="1"/>
</dbReference>
<dbReference type="SMART" id="SM00633">
    <property type="entry name" value="Glyco_10"/>
    <property type="match status" value="1"/>
</dbReference>
<dbReference type="SUPFAM" id="SSF51445">
    <property type="entry name" value="(Trans)glycosidases"/>
    <property type="match status" value="1"/>
</dbReference>
<dbReference type="InterPro" id="IPR001000">
    <property type="entry name" value="GH10_dom"/>
</dbReference>
<accession>A0A5J9TPZ1</accession>
<dbReference type="GO" id="GO:0031176">
    <property type="term" value="F:endo-1,4-beta-xylanase activity"/>
    <property type="evidence" value="ECO:0007669"/>
    <property type="project" value="UniProtKB-ARBA"/>
</dbReference>
<feature type="domain" description="GH10" evidence="5">
    <location>
        <begin position="247"/>
        <end position="540"/>
    </location>
</feature>
<dbReference type="SUPFAM" id="SSF49785">
    <property type="entry name" value="Galactose-binding domain-like"/>
    <property type="match status" value="1"/>
</dbReference>
<dbReference type="PROSITE" id="PS51760">
    <property type="entry name" value="GH10_2"/>
    <property type="match status" value="1"/>
</dbReference>
<gene>
    <name evidence="6" type="ORF">EJB05_40387</name>
</gene>
<evidence type="ECO:0000313" key="6">
    <source>
        <dbReference type="EMBL" id="TVU13335.1"/>
    </source>
</evidence>
<organism evidence="6 7">
    <name type="scientific">Eragrostis curvula</name>
    <name type="common">weeping love grass</name>
    <dbReference type="NCBI Taxonomy" id="38414"/>
    <lineage>
        <taxon>Eukaryota</taxon>
        <taxon>Viridiplantae</taxon>
        <taxon>Streptophyta</taxon>
        <taxon>Embryophyta</taxon>
        <taxon>Tracheophyta</taxon>
        <taxon>Spermatophyta</taxon>
        <taxon>Magnoliopsida</taxon>
        <taxon>Liliopsida</taxon>
        <taxon>Poales</taxon>
        <taxon>Poaceae</taxon>
        <taxon>PACMAD clade</taxon>
        <taxon>Chloridoideae</taxon>
        <taxon>Eragrostideae</taxon>
        <taxon>Eragrostidinae</taxon>
        <taxon>Eragrostis</taxon>
    </lineage>
</organism>
<dbReference type="PANTHER" id="PTHR31490:SF79">
    <property type="entry name" value="OS05G0304900 PROTEIN"/>
    <property type="match status" value="1"/>
</dbReference>
<sequence>MLCTRAHRAKERSRARSKPRVLHLAPAFSSSILKICRRMEGAAASVLLPPARKVLILALLLLTAGSLARRAASDGVRYDYRAYAECKPHPEPALYNGGILRWASKVPDFRTHDEGNYSPAFVLYNMSAATAYSFSCWVKIDGPTTANVKAKILTLESAASQCIGTAIVRNDCWSFLKGGFTLNSASQTSVLYFQTASPNASTISIRSASLQPFSPDQWNQHREDRIQLIRKRFVNVHVSDSNGSRVIGAKVAVHQITRDFPFGSAISRSILGNKPYQDWFTKRFNAAVFENELKWYATEPSPGKEDYSAADQLLQFVQSNDVMARGHNIFWEDPKYTPAWVKNLTGSQLRDAVSRRIESLLSRYKGDFVHWDVSNEMLHFDFYENRLGGNATAEFFNTAKRADPLATLFLNDFNVVEACDDLSSSADSYVSRLRRLADAGVTFEGIGLEGHFGKPNIPYVRAVLDKLGTLQAAHLAHRDRHQQRLRPEDAGGVPGGGFAHPSVDGIMLWTAMGRDATCYQMCLTDANFTNLPAGDVVDRLLGEWQTVEVLGATNDRGSFNFSAFLGEYKLTVNYQNVTAEGTFSLARSDDTKHINDRRRDDDSKKIKLRSERELMFVLKRWFQSDYDQAGSLQTMKLLIKYKVDACKQNR</sequence>
<dbReference type="AlphaFoldDB" id="A0A5J9TPZ1"/>
<dbReference type="OrthoDB" id="3055998at2759"/>
<keyword evidence="3" id="KW-0119">Carbohydrate metabolism</keyword>
<dbReference type="GO" id="GO:0000272">
    <property type="term" value="P:polysaccharide catabolic process"/>
    <property type="evidence" value="ECO:0007669"/>
    <property type="project" value="UniProtKB-KW"/>
</dbReference>
<evidence type="ECO:0000256" key="4">
    <source>
        <dbReference type="ARBA" id="ARBA00023326"/>
    </source>
</evidence>
<proteinExistence type="inferred from homology"/>
<protein>
    <recommendedName>
        <fullName evidence="5">GH10 domain-containing protein</fullName>
    </recommendedName>
</protein>